<evidence type="ECO:0000256" key="1">
    <source>
        <dbReference type="SAM" id="Phobius"/>
    </source>
</evidence>
<sequence>MATTRVWGDYAPHDHLSYQNIVNFLLFLFCLAPSIAATVILYSTCDQTLPADYSGPFSTTLCSLALHSPAWYANLLFFVNVTVGFWVVGLIQKNFWLIDPYWTLIPPLLCVLYVTNPLAVYTESRSTVSLVLIWLWCTRLTHSYFRREEWKFGQREDWRYTKMAKENPRFWWLLSFGAVGLAQQPMLVGVTLPSYSIHSVAEPWNWLDTLACVTAVSGLCLAGIADNQLRSYMLENERLVAAGEKKKQLLDTGIWRYSRHPNYLGETTWWLGFGLFAVRLGQWYMLAGWVINTATLITVTFMTEERMVKNWDEDRVKLYREYQRVTSAWIPMPRRKAKENTLLN</sequence>
<dbReference type="InterPro" id="IPR010721">
    <property type="entry name" value="UstE-like"/>
</dbReference>
<accession>A0ABQ6MB96</accession>
<evidence type="ECO:0000313" key="2">
    <source>
        <dbReference type="EMBL" id="GMI23057.1"/>
    </source>
</evidence>
<keyword evidence="1" id="KW-1133">Transmembrane helix</keyword>
<name>A0ABQ6MB96_9STRA</name>
<dbReference type="Proteomes" id="UP001165060">
    <property type="component" value="Unassembled WGS sequence"/>
</dbReference>
<dbReference type="PANTHER" id="PTHR32251">
    <property type="entry name" value="3-OXO-5-ALPHA-STEROID 4-DEHYDROGENASE"/>
    <property type="match status" value="1"/>
</dbReference>
<dbReference type="Gene3D" id="1.20.120.1630">
    <property type="match status" value="1"/>
</dbReference>
<protein>
    <recommendedName>
        <fullName evidence="4">Steroid 5-alpha reductase C-terminal domain-containing protein</fullName>
    </recommendedName>
</protein>
<evidence type="ECO:0000313" key="3">
    <source>
        <dbReference type="Proteomes" id="UP001165060"/>
    </source>
</evidence>
<dbReference type="PROSITE" id="PS50244">
    <property type="entry name" value="S5A_REDUCTASE"/>
    <property type="match status" value="1"/>
</dbReference>
<dbReference type="Pfam" id="PF06966">
    <property type="entry name" value="DUF1295"/>
    <property type="match status" value="1"/>
</dbReference>
<feature type="transmembrane region" description="Helical" evidence="1">
    <location>
        <begin position="21"/>
        <end position="42"/>
    </location>
</feature>
<organism evidence="2 3">
    <name type="scientific">Tetraparma gracilis</name>
    <dbReference type="NCBI Taxonomy" id="2962635"/>
    <lineage>
        <taxon>Eukaryota</taxon>
        <taxon>Sar</taxon>
        <taxon>Stramenopiles</taxon>
        <taxon>Ochrophyta</taxon>
        <taxon>Bolidophyceae</taxon>
        <taxon>Parmales</taxon>
        <taxon>Triparmaceae</taxon>
        <taxon>Tetraparma</taxon>
    </lineage>
</organism>
<reference evidence="2 3" key="1">
    <citation type="journal article" date="2023" name="Commun. Biol.">
        <title>Genome analysis of Parmales, the sister group of diatoms, reveals the evolutionary specialization of diatoms from phago-mixotrophs to photoautotrophs.</title>
        <authorList>
            <person name="Ban H."/>
            <person name="Sato S."/>
            <person name="Yoshikawa S."/>
            <person name="Yamada K."/>
            <person name="Nakamura Y."/>
            <person name="Ichinomiya M."/>
            <person name="Sato N."/>
            <person name="Blanc-Mathieu R."/>
            <person name="Endo H."/>
            <person name="Kuwata A."/>
            <person name="Ogata H."/>
        </authorList>
    </citation>
    <scope>NUCLEOTIDE SEQUENCE [LARGE SCALE GENOMIC DNA]</scope>
</reference>
<dbReference type="EMBL" id="BRYB01000113">
    <property type="protein sequence ID" value="GMI23057.1"/>
    <property type="molecule type" value="Genomic_DNA"/>
</dbReference>
<comment type="caution">
    <text evidence="2">The sequence shown here is derived from an EMBL/GenBank/DDBJ whole genome shotgun (WGS) entry which is preliminary data.</text>
</comment>
<gene>
    <name evidence="2" type="ORF">TeGR_g6955</name>
</gene>
<keyword evidence="1" id="KW-0472">Membrane</keyword>
<dbReference type="PANTHER" id="PTHR32251:SF23">
    <property type="entry name" value="3-OXO-5-ALPHA-STEROID 4-DEHYDROGENASE (DUF1295)"/>
    <property type="match status" value="1"/>
</dbReference>
<keyword evidence="1" id="KW-0812">Transmembrane</keyword>
<feature type="transmembrane region" description="Helical" evidence="1">
    <location>
        <begin position="170"/>
        <end position="192"/>
    </location>
</feature>
<feature type="transmembrane region" description="Helical" evidence="1">
    <location>
        <begin position="283"/>
        <end position="302"/>
    </location>
</feature>
<feature type="transmembrane region" description="Helical" evidence="1">
    <location>
        <begin position="70"/>
        <end position="89"/>
    </location>
</feature>
<keyword evidence="3" id="KW-1185">Reference proteome</keyword>
<proteinExistence type="predicted"/>
<evidence type="ECO:0008006" key="4">
    <source>
        <dbReference type="Google" id="ProtNLM"/>
    </source>
</evidence>